<organism evidence="2 3">
    <name type="scientific">Cupriavidus neocaledonicus</name>
    <dbReference type="NCBI Taxonomy" id="1040979"/>
    <lineage>
        <taxon>Bacteria</taxon>
        <taxon>Pseudomonadati</taxon>
        <taxon>Pseudomonadota</taxon>
        <taxon>Betaproteobacteria</taxon>
        <taxon>Burkholderiales</taxon>
        <taxon>Burkholderiaceae</taxon>
        <taxon>Cupriavidus</taxon>
    </lineage>
</organism>
<protein>
    <submittedName>
        <fullName evidence="2">Uncharacterized protein</fullName>
    </submittedName>
</protein>
<evidence type="ECO:0000313" key="2">
    <source>
        <dbReference type="EMBL" id="SPD46423.1"/>
    </source>
</evidence>
<name>A0A375H7G1_9BURK</name>
<gene>
    <name evidence="1" type="ORF">CBM2605_A100066</name>
    <name evidence="2" type="ORF">CBM2607_11360</name>
</gene>
<proteinExistence type="predicted"/>
<dbReference type="EMBL" id="LT984806">
    <property type="protein sequence ID" value="SPD46423.1"/>
    <property type="molecule type" value="Genomic_DNA"/>
</dbReference>
<dbReference type="Proteomes" id="UP000256710">
    <property type="component" value="Unassembled WGS sequence"/>
</dbReference>
<keyword evidence="4" id="KW-1185">Reference proteome</keyword>
<dbReference type="Proteomes" id="UP000255168">
    <property type="component" value="Chromosome I"/>
</dbReference>
<accession>A0A375H7G1</accession>
<evidence type="ECO:0000313" key="4">
    <source>
        <dbReference type="Proteomes" id="UP000256710"/>
    </source>
</evidence>
<reference evidence="3 4" key="1">
    <citation type="submission" date="2018-01" db="EMBL/GenBank/DDBJ databases">
        <authorList>
            <person name="Clerissi C."/>
        </authorList>
    </citation>
    <scope>NUCLEOTIDE SEQUENCE [LARGE SCALE GENOMIC DNA]</scope>
    <source>
        <strain evidence="1">Cupriavidus taiwanensis STM 6082</strain>
        <strain evidence="2">Cupriavidus taiwanensis STM 6160</strain>
    </source>
</reference>
<sequence length="185" mass="20936">MAKRTRESQVVHPFPVSGREPLFHGHNQRRPFRDDIGCQFRCQAAANIPRGMRRACRDEQRFACLQRHRRLIAKPILKAALQYMGNLFTRVRVPGRECARFKVYAHLNAFLARNAELMADQVGPMDSRRLCVGVVYRCGEAGDGHGGGGKLGERHLGVSFSGWDMCKQRIYVAWAALNDADVSRL</sequence>
<evidence type="ECO:0000313" key="3">
    <source>
        <dbReference type="Proteomes" id="UP000255168"/>
    </source>
</evidence>
<dbReference type="EMBL" id="OFTC01000002">
    <property type="protein sequence ID" value="SOZ34588.1"/>
    <property type="molecule type" value="Genomic_DNA"/>
</dbReference>
<dbReference type="AlphaFoldDB" id="A0A375H7G1"/>
<evidence type="ECO:0000313" key="1">
    <source>
        <dbReference type="EMBL" id="SOZ34588.1"/>
    </source>
</evidence>